<evidence type="ECO:0000256" key="3">
    <source>
        <dbReference type="ARBA" id="ARBA00023098"/>
    </source>
</evidence>
<dbReference type="EMBL" id="JXRA01000025">
    <property type="protein sequence ID" value="KIO78043.1"/>
    <property type="molecule type" value="Genomic_DNA"/>
</dbReference>
<name>A0A0D0F8K3_9SPHI</name>
<dbReference type="OrthoDB" id="9770965at2"/>
<organism evidence="6 7">
    <name type="scientific">Pedobacter lusitanus</name>
    <dbReference type="NCBI Taxonomy" id="1503925"/>
    <lineage>
        <taxon>Bacteria</taxon>
        <taxon>Pseudomonadati</taxon>
        <taxon>Bacteroidota</taxon>
        <taxon>Sphingobacteriia</taxon>
        <taxon>Sphingobacteriales</taxon>
        <taxon>Sphingobacteriaceae</taxon>
        <taxon>Pedobacter</taxon>
    </lineage>
</organism>
<evidence type="ECO:0000313" key="7">
    <source>
        <dbReference type="Proteomes" id="UP000032049"/>
    </source>
</evidence>
<protein>
    <submittedName>
        <fullName evidence="6">Patatin</fullName>
    </submittedName>
</protein>
<proteinExistence type="predicted"/>
<dbReference type="Proteomes" id="UP000032049">
    <property type="component" value="Unassembled WGS sequence"/>
</dbReference>
<dbReference type="InterPro" id="IPR050301">
    <property type="entry name" value="NTE"/>
</dbReference>
<reference evidence="6 7" key="1">
    <citation type="submission" date="2015-01" db="EMBL/GenBank/DDBJ databases">
        <title>Draft genome sequence of Pedobacter sp. NL19 isolated from sludge of an effluent treatment pond in an abandoned uranium mine.</title>
        <authorList>
            <person name="Santos T."/>
            <person name="Caetano T."/>
            <person name="Covas C."/>
            <person name="Cruz A."/>
            <person name="Mendo S."/>
        </authorList>
    </citation>
    <scope>NUCLEOTIDE SEQUENCE [LARGE SCALE GENOMIC DNA]</scope>
    <source>
        <strain evidence="6 7">NL19</strain>
    </source>
</reference>
<sequence>MKKIGIVLSGGGIRGIAHLGVLKALTNAGITFSHISGTSAGAIVGSFFAAGIDPEYALDIFMKTKLLRFVRPSLGALGLVSIEHTAQLLQEFFPDNKIENLKIPLTITATNFSEGRLVYFTEGPLIRAVQASSCIPGIFKPIMIDGQMYVDGGILNNFPVEPLLNNCDFIIGSSCNHLKPVDSITHITTLMARAGLMSVNKDMEQKSAFCNLLIEPKGMGEISTFDMKKAETIYWLAYEETLKTIQHSDVFKELLKDLKS</sequence>
<keyword evidence="3 4" id="KW-0443">Lipid metabolism</keyword>
<feature type="short sequence motif" description="GXGXXG" evidence="4">
    <location>
        <begin position="10"/>
        <end position="15"/>
    </location>
</feature>
<feature type="active site" description="Proton acceptor" evidence="4">
    <location>
        <position position="151"/>
    </location>
</feature>
<feature type="domain" description="PNPLA" evidence="5">
    <location>
        <begin position="6"/>
        <end position="164"/>
    </location>
</feature>
<accession>A0A0D0F8K3</accession>
<evidence type="ECO:0000256" key="4">
    <source>
        <dbReference type="PROSITE-ProRule" id="PRU01161"/>
    </source>
</evidence>
<dbReference type="GO" id="GO:0016787">
    <property type="term" value="F:hydrolase activity"/>
    <property type="evidence" value="ECO:0007669"/>
    <property type="project" value="UniProtKB-UniRule"/>
</dbReference>
<evidence type="ECO:0000256" key="1">
    <source>
        <dbReference type="ARBA" id="ARBA00022801"/>
    </source>
</evidence>
<dbReference type="STRING" id="1503925.TH53_06360"/>
<keyword evidence="2 4" id="KW-0442">Lipid degradation</keyword>
<dbReference type="SUPFAM" id="SSF52151">
    <property type="entry name" value="FabD/lysophospholipase-like"/>
    <property type="match status" value="1"/>
</dbReference>
<dbReference type="AlphaFoldDB" id="A0A0D0F8K3"/>
<dbReference type="CDD" id="cd07205">
    <property type="entry name" value="Pat_PNPLA6_PNPLA7_NTE1_like"/>
    <property type="match status" value="1"/>
</dbReference>
<dbReference type="InterPro" id="IPR016035">
    <property type="entry name" value="Acyl_Trfase/lysoPLipase"/>
</dbReference>
<feature type="active site" description="Nucleophile" evidence="4">
    <location>
        <position position="39"/>
    </location>
</feature>
<dbReference type="InterPro" id="IPR002641">
    <property type="entry name" value="PNPLA_dom"/>
</dbReference>
<feature type="short sequence motif" description="DGA/G" evidence="4">
    <location>
        <begin position="151"/>
        <end position="153"/>
    </location>
</feature>
<dbReference type="Pfam" id="PF01734">
    <property type="entry name" value="Patatin"/>
    <property type="match status" value="1"/>
</dbReference>
<comment type="caution">
    <text evidence="6">The sequence shown here is derived from an EMBL/GenBank/DDBJ whole genome shotgun (WGS) entry which is preliminary data.</text>
</comment>
<dbReference type="Gene3D" id="3.40.1090.10">
    <property type="entry name" value="Cytosolic phospholipase A2 catalytic domain"/>
    <property type="match status" value="2"/>
</dbReference>
<dbReference type="PANTHER" id="PTHR14226">
    <property type="entry name" value="NEUROPATHY TARGET ESTERASE/SWISS CHEESE D.MELANOGASTER"/>
    <property type="match status" value="1"/>
</dbReference>
<gene>
    <name evidence="6" type="ORF">TH53_06360</name>
</gene>
<evidence type="ECO:0000256" key="2">
    <source>
        <dbReference type="ARBA" id="ARBA00022963"/>
    </source>
</evidence>
<dbReference type="PROSITE" id="PS51635">
    <property type="entry name" value="PNPLA"/>
    <property type="match status" value="1"/>
</dbReference>
<dbReference type="PANTHER" id="PTHR14226:SF78">
    <property type="entry name" value="SLR0060 PROTEIN"/>
    <property type="match status" value="1"/>
</dbReference>
<evidence type="ECO:0000259" key="5">
    <source>
        <dbReference type="PROSITE" id="PS51635"/>
    </source>
</evidence>
<evidence type="ECO:0000313" key="6">
    <source>
        <dbReference type="EMBL" id="KIO78043.1"/>
    </source>
</evidence>
<dbReference type="RefSeq" id="WP_041879717.1">
    <property type="nucleotide sequence ID" value="NZ_CP157278.1"/>
</dbReference>
<feature type="short sequence motif" description="GXSXG" evidence="4">
    <location>
        <begin position="37"/>
        <end position="41"/>
    </location>
</feature>
<dbReference type="GO" id="GO:0016042">
    <property type="term" value="P:lipid catabolic process"/>
    <property type="evidence" value="ECO:0007669"/>
    <property type="project" value="UniProtKB-UniRule"/>
</dbReference>
<keyword evidence="7" id="KW-1185">Reference proteome</keyword>
<keyword evidence="1 4" id="KW-0378">Hydrolase</keyword>